<dbReference type="InterPro" id="IPR055230">
    <property type="entry name" value="PH_Tiam1/2"/>
</dbReference>
<evidence type="ECO:0000313" key="7">
    <source>
        <dbReference type="Proteomes" id="UP000265040"/>
    </source>
</evidence>
<sequence length="1200" mass="135918">MLMKSCSLILLQVAMGNTDSHSSFVSPAKPSHSLKFYSRREEVPSARSWWRSSQGPCRSRGRNYLTQQATGPPHTSWHYEPKAGGGGCRLRAGKGSSLSSDGSWYDSPWGSGVEPAENVFTCGQSVDNSSGDISLISSSTASLDNVYTTHNTLPGFPPAPDTSLQLQQRTTSSSALLEDVIHEDGGSGGGVEQCYSSLTLPCRKAESVSITCGNSRKDFLKNRIRRLSDWTGSLSRKKRRIQEPYSYDPSDVFINTLNSGLVGSSTLWSSNPLHALNQNQFPPVHCGSSRSLTQTSSDAQRQNIYDNFMQELETGCSSAAERTETSEGDAEEQEEEDEGEQLDILFEKEQGVVRRAGWLSFKALITVNKERKLELVARRKWRHYWVTLKGCTLLFYETYGKNGGTEQELSPRYALLTDDSIVQAVPEHPKKEHVFCLSNLYGDVYLFQATNQTDLENWVTALHSASASLLAKRQGREDTLRLLRCQTRSLLHKIDMDGKMKKMAELQLSVIKEHKNRKAVESQIQQWEQNLEKLNLDLFRLRCYLSSLQGSELPNPKSLLAVASRPSKSMLGRLGVFSVSSFHALVCSRDEVTLRRGCRTLSGARRRGLPSSLKALDGQNRRSRDDRHCGSQVTQHTAEQEAAFLSSRKHLHLFSMNLPRFCQFDPFFADSLRAGDEILAVNGASVSRLDLELMQSLFSHQRLELLLRREESPSPEEPTTVWLEPGDSADPCGPLAPPSGTEQEHFFIRILKTNECFIKIRQRFSTKTQSGMYSLYQTFPEGRAAETDVPKNPYSREVVLQPASPTHLSVCQRLRKVIQELVDTEKSYVKDLVCLFDIYLTPLQKETFLSKDEMEALFGSLPEMLDFQRVFLQTLEERIASCPNFSNLETPEQFQKLLFSLGGSFLYYADHFKLYSGFCANHFKVQKVLERAKTDGAFKHFLETRNPTNQHSSSLESYLIKPVQRVLKYPLLLRELVFLTDTESPEHAHLTDALRAMEKVASHINDMQKIYEDFGSVFEQLAAEQSGADKQVTEISMGEFLVHSSVVWLNPLPCLGRLRKEPELTLFVFKRAVILVYRENGKLKKRMTGSRSADLDPFRFRWLIPVSAVQVRPANITGSEDPCVWELVHSRSEVEGRPETVFQLCSRYKHDKVYSTQYTVYSTQYVYTVYDIQNTVYDIQNTVRSIKYTVHSIRYTEHST</sequence>
<dbReference type="Gene3D" id="1.20.900.10">
    <property type="entry name" value="Dbl homology (DH) domain"/>
    <property type="match status" value="1"/>
</dbReference>
<dbReference type="PROSITE" id="PS50003">
    <property type="entry name" value="PH_DOMAIN"/>
    <property type="match status" value="1"/>
</dbReference>
<dbReference type="SMART" id="SM00233">
    <property type="entry name" value="PH"/>
    <property type="match status" value="1"/>
</dbReference>
<dbReference type="SUPFAM" id="SSF50156">
    <property type="entry name" value="PDZ domain-like"/>
    <property type="match status" value="1"/>
</dbReference>
<dbReference type="CDD" id="cd01230">
    <property type="entry name" value="PH1_Tiam1_2"/>
    <property type="match status" value="1"/>
</dbReference>
<feature type="compositionally biased region" description="Acidic residues" evidence="2">
    <location>
        <begin position="326"/>
        <end position="339"/>
    </location>
</feature>
<dbReference type="SUPFAM" id="SSF48065">
    <property type="entry name" value="DBL homology domain (DH-domain)"/>
    <property type="match status" value="1"/>
</dbReference>
<proteinExistence type="predicted"/>
<protein>
    <recommendedName>
        <fullName evidence="8">TIAM Rac1 associated GEF 2a</fullName>
    </recommendedName>
</protein>
<dbReference type="InParanoid" id="A0A7N6BW46"/>
<evidence type="ECO:0008006" key="8">
    <source>
        <dbReference type="Google" id="ProtNLM"/>
    </source>
</evidence>
<dbReference type="InterPro" id="IPR040655">
    <property type="entry name" value="TIAM1_CC-Ex"/>
</dbReference>
<reference evidence="6" key="3">
    <citation type="submission" date="2025-09" db="UniProtKB">
        <authorList>
            <consortium name="Ensembl"/>
        </authorList>
    </citation>
    <scope>IDENTIFICATION</scope>
</reference>
<dbReference type="PANTHER" id="PTHR46001">
    <property type="entry name" value="TIAM (MAMMALIAN TUMOR INVASION AND METASTASIS FACTOR) HOMOLOG"/>
    <property type="match status" value="1"/>
</dbReference>
<dbReference type="PROSITE" id="PS50010">
    <property type="entry name" value="DH_2"/>
    <property type="match status" value="1"/>
</dbReference>
<dbReference type="Pfam" id="PF00621">
    <property type="entry name" value="RhoGEF"/>
    <property type="match status" value="1"/>
</dbReference>
<dbReference type="PANTHER" id="PTHR46001:SF5">
    <property type="entry name" value="RHO GUANINE NUCLEOTIDE EXCHANGE FACTOR TIAM2"/>
    <property type="match status" value="1"/>
</dbReference>
<dbReference type="Pfam" id="PF23014">
    <property type="entry name" value="PH_Tiam1"/>
    <property type="match status" value="1"/>
</dbReference>
<evidence type="ECO:0000256" key="2">
    <source>
        <dbReference type="SAM" id="MobiDB-lite"/>
    </source>
</evidence>
<dbReference type="AlphaFoldDB" id="A0A7N6BW46"/>
<feature type="domain" description="DH" evidence="5">
    <location>
        <begin position="813"/>
        <end position="1007"/>
    </location>
</feature>
<evidence type="ECO:0000256" key="1">
    <source>
        <dbReference type="ARBA" id="ARBA00022737"/>
    </source>
</evidence>
<dbReference type="InterPro" id="IPR035899">
    <property type="entry name" value="DBL_dom_sf"/>
</dbReference>
<dbReference type="Gene3D" id="2.30.29.30">
    <property type="entry name" value="Pleckstrin-homology domain (PH domain)/Phosphotyrosine-binding domain (PTB)"/>
    <property type="match status" value="2"/>
</dbReference>
<dbReference type="GO" id="GO:0005085">
    <property type="term" value="F:guanyl-nucleotide exchange factor activity"/>
    <property type="evidence" value="ECO:0007669"/>
    <property type="project" value="InterPro"/>
</dbReference>
<evidence type="ECO:0000256" key="3">
    <source>
        <dbReference type="SAM" id="SignalP"/>
    </source>
</evidence>
<reference evidence="6" key="1">
    <citation type="submission" date="2021-04" db="EMBL/GenBank/DDBJ databases">
        <authorList>
            <consortium name="Wellcome Sanger Institute Data Sharing"/>
        </authorList>
    </citation>
    <scope>NUCLEOTIDE SEQUENCE [LARGE SCALE GENOMIC DNA]</scope>
</reference>
<feature type="domain" description="PH" evidence="4">
    <location>
        <begin position="352"/>
        <end position="467"/>
    </location>
</feature>
<dbReference type="Proteomes" id="UP000265040">
    <property type="component" value="Chromosome 24"/>
</dbReference>
<dbReference type="InterPro" id="IPR000219">
    <property type="entry name" value="DH_dom"/>
</dbReference>
<reference evidence="6" key="2">
    <citation type="submission" date="2025-08" db="UniProtKB">
        <authorList>
            <consortium name="Ensembl"/>
        </authorList>
    </citation>
    <scope>IDENTIFICATION</scope>
</reference>
<dbReference type="Gene3D" id="6.10.140.680">
    <property type="match status" value="1"/>
</dbReference>
<dbReference type="Pfam" id="PF00169">
    <property type="entry name" value="PH"/>
    <property type="match status" value="1"/>
</dbReference>
<dbReference type="GO" id="GO:0007264">
    <property type="term" value="P:small GTPase-mediated signal transduction"/>
    <property type="evidence" value="ECO:0007669"/>
    <property type="project" value="InterPro"/>
</dbReference>
<dbReference type="InterPro" id="IPR036034">
    <property type="entry name" value="PDZ_sf"/>
</dbReference>
<dbReference type="InterPro" id="IPR043537">
    <property type="entry name" value="Tiam1/Tiam2/Sif"/>
</dbReference>
<dbReference type="Ensembl" id="ENSATET00000055716.1">
    <property type="protein sequence ID" value="ENSATEP00000067728.1"/>
    <property type="gene ID" value="ENSATEG00000025712.1"/>
</dbReference>
<evidence type="ECO:0000259" key="4">
    <source>
        <dbReference type="PROSITE" id="PS50003"/>
    </source>
</evidence>
<accession>A0A7N6BW46</accession>
<evidence type="ECO:0000313" key="6">
    <source>
        <dbReference type="Ensembl" id="ENSATEP00000067728.1"/>
    </source>
</evidence>
<dbReference type="SUPFAM" id="SSF50729">
    <property type="entry name" value="PH domain-like"/>
    <property type="match status" value="2"/>
</dbReference>
<name>A0A7N6BW46_ANATE</name>
<dbReference type="Pfam" id="PF18385">
    <property type="entry name" value="Tiam_CC_Ex"/>
    <property type="match status" value="1"/>
</dbReference>
<dbReference type="GeneTree" id="ENSGT00940000157012"/>
<keyword evidence="3" id="KW-0732">Signal</keyword>
<keyword evidence="1" id="KW-0677">Repeat</keyword>
<evidence type="ECO:0000259" key="5">
    <source>
        <dbReference type="PROSITE" id="PS50010"/>
    </source>
</evidence>
<dbReference type="InterPro" id="IPR011993">
    <property type="entry name" value="PH-like_dom_sf"/>
</dbReference>
<keyword evidence="7" id="KW-1185">Reference proteome</keyword>
<dbReference type="SMART" id="SM00325">
    <property type="entry name" value="RhoGEF"/>
    <property type="match status" value="1"/>
</dbReference>
<dbReference type="PROSITE" id="PS00741">
    <property type="entry name" value="DH_1"/>
    <property type="match status" value="1"/>
</dbReference>
<feature type="region of interest" description="Disordered" evidence="2">
    <location>
        <begin position="317"/>
        <end position="339"/>
    </location>
</feature>
<dbReference type="Gene3D" id="2.30.42.10">
    <property type="match status" value="1"/>
</dbReference>
<feature type="chain" id="PRO_5030918528" description="TIAM Rac1 associated GEF 2a" evidence="3">
    <location>
        <begin position="17"/>
        <end position="1200"/>
    </location>
</feature>
<dbReference type="OrthoDB" id="8059989at2759"/>
<dbReference type="CDD" id="cd00160">
    <property type="entry name" value="RhoGEF"/>
    <property type="match status" value="1"/>
</dbReference>
<dbReference type="InterPro" id="IPR001331">
    <property type="entry name" value="GDS_CDC24_CS"/>
</dbReference>
<feature type="signal peptide" evidence="3">
    <location>
        <begin position="1"/>
        <end position="16"/>
    </location>
</feature>
<dbReference type="InterPro" id="IPR001849">
    <property type="entry name" value="PH_domain"/>
</dbReference>
<organism evidence="6 7">
    <name type="scientific">Anabas testudineus</name>
    <name type="common">Climbing perch</name>
    <name type="synonym">Anthias testudineus</name>
    <dbReference type="NCBI Taxonomy" id="64144"/>
    <lineage>
        <taxon>Eukaryota</taxon>
        <taxon>Metazoa</taxon>
        <taxon>Chordata</taxon>
        <taxon>Craniata</taxon>
        <taxon>Vertebrata</taxon>
        <taxon>Euteleostomi</taxon>
        <taxon>Actinopterygii</taxon>
        <taxon>Neopterygii</taxon>
        <taxon>Teleostei</taxon>
        <taxon>Neoteleostei</taxon>
        <taxon>Acanthomorphata</taxon>
        <taxon>Anabantaria</taxon>
        <taxon>Anabantiformes</taxon>
        <taxon>Anabantoidei</taxon>
        <taxon>Anabantidae</taxon>
        <taxon>Anabas</taxon>
    </lineage>
</organism>